<reference evidence="1 2" key="1">
    <citation type="submission" date="2019-04" db="EMBL/GenBank/DDBJ databases">
        <authorList>
            <consortium name="DOE Joint Genome Institute"/>
            <person name="Mondo S."/>
            <person name="Kjaerbolling I."/>
            <person name="Vesth T."/>
            <person name="Frisvad J.C."/>
            <person name="Nybo J.L."/>
            <person name="Theobald S."/>
            <person name="Kildgaard S."/>
            <person name="Isbrandt T."/>
            <person name="Kuo A."/>
            <person name="Sato A."/>
            <person name="Lyhne E.K."/>
            <person name="Kogle M.E."/>
            <person name="Wiebenga A."/>
            <person name="Kun R.S."/>
            <person name="Lubbers R.J."/>
            <person name="Makela M.R."/>
            <person name="Barry K."/>
            <person name="Chovatia M."/>
            <person name="Clum A."/>
            <person name="Daum C."/>
            <person name="Haridas S."/>
            <person name="He G."/>
            <person name="LaButti K."/>
            <person name="Lipzen A."/>
            <person name="Riley R."/>
            <person name="Salamov A."/>
            <person name="Simmons B.A."/>
            <person name="Magnuson J.K."/>
            <person name="Henrissat B."/>
            <person name="Mortensen U.H."/>
            <person name="Larsen T.O."/>
            <person name="Devries R.P."/>
            <person name="Grigoriev I.V."/>
            <person name="Machida M."/>
            <person name="Baker S.E."/>
            <person name="Andersen M.R."/>
            <person name="Cantor M.N."/>
            <person name="Hua S.X."/>
        </authorList>
    </citation>
    <scope>NUCLEOTIDE SEQUENCE [LARGE SCALE GENOMIC DNA]</scope>
    <source>
        <strain evidence="1 2">CBS 117616</strain>
    </source>
</reference>
<keyword evidence="2" id="KW-1185">Reference proteome</keyword>
<organism evidence="1 2">
    <name type="scientific">Aspergillus pseudocaelatus</name>
    <dbReference type="NCBI Taxonomy" id="1825620"/>
    <lineage>
        <taxon>Eukaryota</taxon>
        <taxon>Fungi</taxon>
        <taxon>Dikarya</taxon>
        <taxon>Ascomycota</taxon>
        <taxon>Pezizomycotina</taxon>
        <taxon>Eurotiomycetes</taxon>
        <taxon>Eurotiomycetidae</taxon>
        <taxon>Eurotiales</taxon>
        <taxon>Aspergillaceae</taxon>
        <taxon>Aspergillus</taxon>
        <taxon>Aspergillus subgen. Circumdati</taxon>
    </lineage>
</organism>
<gene>
    <name evidence="1" type="ORF">BDV36DRAFT_110839</name>
</gene>
<sequence length="157" mass="17636">MEKLIECISVNHLRSGFATVERDLVVGVGHYSILRILCGEILERVMTFSFTFSFKVPFPTLGRLALNASAKLSYSFTVEILHGTDSCLPPHGTISSYSRTPLSCFFFSQIQCVECLKLLILRSDSSFYCSRGRSMTRLFHMGFLSRSISDVGGIIWM</sequence>
<proteinExistence type="predicted"/>
<name>A0ABQ6W0V7_9EURO</name>
<protein>
    <submittedName>
        <fullName evidence="1">Uncharacterized protein</fullName>
    </submittedName>
</protein>
<evidence type="ECO:0000313" key="1">
    <source>
        <dbReference type="EMBL" id="KAE8410762.1"/>
    </source>
</evidence>
<dbReference type="Proteomes" id="UP000325395">
    <property type="component" value="Unassembled WGS sequence"/>
</dbReference>
<evidence type="ECO:0000313" key="2">
    <source>
        <dbReference type="Proteomes" id="UP000325395"/>
    </source>
</evidence>
<accession>A0ABQ6W0V7</accession>
<dbReference type="EMBL" id="ML735915">
    <property type="protein sequence ID" value="KAE8410762.1"/>
    <property type="molecule type" value="Genomic_DNA"/>
</dbReference>